<evidence type="ECO:0000256" key="2">
    <source>
        <dbReference type="ARBA" id="ARBA00022741"/>
    </source>
</evidence>
<evidence type="ECO:0000313" key="5">
    <source>
        <dbReference type="EMBL" id="AKQ03044.1"/>
    </source>
</evidence>
<protein>
    <submittedName>
        <fullName evidence="5">ABC transporter-like protein, branched-chain amino acid transport system ATP-binding protein</fullName>
    </submittedName>
</protein>
<dbReference type="GO" id="GO:0015808">
    <property type="term" value="P:L-alanine transport"/>
    <property type="evidence" value="ECO:0007669"/>
    <property type="project" value="TreeGrafter"/>
</dbReference>
<dbReference type="GO" id="GO:1903806">
    <property type="term" value="P:L-isoleucine import across plasma membrane"/>
    <property type="evidence" value="ECO:0007669"/>
    <property type="project" value="TreeGrafter"/>
</dbReference>
<proteinExistence type="predicted"/>
<dbReference type="PROSITE" id="PS50893">
    <property type="entry name" value="ABC_TRANSPORTER_2"/>
    <property type="match status" value="1"/>
</dbReference>
<dbReference type="PANTHER" id="PTHR45772:SF7">
    <property type="entry name" value="AMINO ACID ABC TRANSPORTER ATP-BINDING PROTEIN"/>
    <property type="match status" value="1"/>
</dbReference>
<dbReference type="InterPro" id="IPR051120">
    <property type="entry name" value="ABC_AA/LPS_Transport"/>
</dbReference>
<dbReference type="GO" id="GO:0005886">
    <property type="term" value="C:plasma membrane"/>
    <property type="evidence" value="ECO:0007669"/>
    <property type="project" value="TreeGrafter"/>
</dbReference>
<dbReference type="SMART" id="SM00382">
    <property type="entry name" value="AAA"/>
    <property type="match status" value="1"/>
</dbReference>
<dbReference type="Pfam" id="PF12399">
    <property type="entry name" value="BCA_ABC_TP_C"/>
    <property type="match status" value="1"/>
</dbReference>
<dbReference type="GO" id="GO:0005304">
    <property type="term" value="F:L-valine transmembrane transporter activity"/>
    <property type="evidence" value="ECO:0007669"/>
    <property type="project" value="TreeGrafter"/>
</dbReference>
<dbReference type="InterPro" id="IPR027417">
    <property type="entry name" value="P-loop_NTPase"/>
</dbReference>
<sequence>MTALFEARGVTKRFGGLTALHAVDFALDEGIASIIGPNGAGKTTLFNVFTGLYQADEGSVTFREQPLLGLRPDQITALGICRTFQNIRLFANMTALENVLVGMHARVGLGLWDVLTHRPRFHATEGALMARASALLERVGLLRQANEVARSLPYGDQRRLEIGRALASEPALLLLDEPTAGMTRGEAGALMRLLRALVADLRLAVILIEHNMRVVMEVSDRVTVLDHGEKIAEGPPQEVQANPRVIEAYLGTRHSGGPRRRLAER</sequence>
<dbReference type="FunFam" id="3.40.50.300:FF:000421">
    <property type="entry name" value="Branched-chain amino acid ABC transporter ATP-binding protein"/>
    <property type="match status" value="1"/>
</dbReference>
<dbReference type="CDD" id="cd03219">
    <property type="entry name" value="ABC_Mj1267_LivG_branched"/>
    <property type="match status" value="1"/>
</dbReference>
<dbReference type="InterPro" id="IPR003593">
    <property type="entry name" value="AAA+_ATPase"/>
</dbReference>
<dbReference type="AlphaFoldDB" id="A0A0H4TQK1"/>
<evidence type="ECO:0000256" key="1">
    <source>
        <dbReference type="ARBA" id="ARBA00022448"/>
    </source>
</evidence>
<keyword evidence="3 5" id="KW-0067">ATP-binding</keyword>
<dbReference type="GO" id="GO:0042941">
    <property type="term" value="P:D-alanine transmembrane transport"/>
    <property type="evidence" value="ECO:0007669"/>
    <property type="project" value="TreeGrafter"/>
</dbReference>
<dbReference type="SUPFAM" id="SSF52540">
    <property type="entry name" value="P-loop containing nucleoside triphosphate hydrolases"/>
    <property type="match status" value="1"/>
</dbReference>
<dbReference type="InterPro" id="IPR003439">
    <property type="entry name" value="ABC_transporter-like_ATP-bd"/>
</dbReference>
<reference evidence="5" key="1">
    <citation type="journal article" date="2015" name="ISME J.">
        <title>Aquifer environment selects for microbial species cohorts in sediment and groundwater.</title>
        <authorList>
            <person name="Hug L.A."/>
            <person name="Thomas B.C."/>
            <person name="Brown C.T."/>
            <person name="Frischkorn K.R."/>
            <person name="Williams K.H."/>
            <person name="Tringe S.G."/>
            <person name="Banfield J.F."/>
        </authorList>
    </citation>
    <scope>NUCLEOTIDE SEQUENCE</scope>
</reference>
<dbReference type="GO" id="GO:0015192">
    <property type="term" value="F:L-phenylalanine transmembrane transporter activity"/>
    <property type="evidence" value="ECO:0007669"/>
    <property type="project" value="TreeGrafter"/>
</dbReference>
<feature type="domain" description="ABC transporter" evidence="4">
    <location>
        <begin position="5"/>
        <end position="252"/>
    </location>
</feature>
<evidence type="ECO:0000256" key="3">
    <source>
        <dbReference type="ARBA" id="ARBA00022840"/>
    </source>
</evidence>
<organism evidence="5">
    <name type="scientific">uncultured bacterium Rifle_16ft_4_minimus_37862</name>
    <dbReference type="NCBI Taxonomy" id="1665157"/>
    <lineage>
        <taxon>Bacteria</taxon>
        <taxon>environmental samples</taxon>
    </lineage>
</organism>
<dbReference type="Pfam" id="PF00005">
    <property type="entry name" value="ABC_tran"/>
    <property type="match status" value="1"/>
</dbReference>
<dbReference type="PANTHER" id="PTHR45772">
    <property type="entry name" value="CONSERVED COMPONENT OF ABC TRANSPORTER FOR NATURAL AMINO ACIDS-RELATED"/>
    <property type="match status" value="1"/>
</dbReference>
<dbReference type="GO" id="GO:0015188">
    <property type="term" value="F:L-isoleucine transmembrane transporter activity"/>
    <property type="evidence" value="ECO:0007669"/>
    <property type="project" value="TreeGrafter"/>
</dbReference>
<name>A0A0H4TQK1_9BACT</name>
<dbReference type="Gene3D" id="3.40.50.300">
    <property type="entry name" value="P-loop containing nucleotide triphosphate hydrolases"/>
    <property type="match status" value="1"/>
</dbReference>
<dbReference type="GO" id="GO:0016887">
    <property type="term" value="F:ATP hydrolysis activity"/>
    <property type="evidence" value="ECO:0007669"/>
    <property type="project" value="InterPro"/>
</dbReference>
<dbReference type="EMBL" id="KT007007">
    <property type="protein sequence ID" value="AKQ03044.1"/>
    <property type="molecule type" value="Genomic_DNA"/>
</dbReference>
<dbReference type="GO" id="GO:0005524">
    <property type="term" value="F:ATP binding"/>
    <property type="evidence" value="ECO:0007669"/>
    <property type="project" value="UniProtKB-KW"/>
</dbReference>
<keyword evidence="1" id="KW-0813">Transport</keyword>
<dbReference type="InterPro" id="IPR032823">
    <property type="entry name" value="BCA_ABC_TP_C"/>
</dbReference>
<evidence type="ECO:0000259" key="4">
    <source>
        <dbReference type="PROSITE" id="PS50893"/>
    </source>
</evidence>
<dbReference type="GO" id="GO:1903805">
    <property type="term" value="P:L-valine import across plasma membrane"/>
    <property type="evidence" value="ECO:0007669"/>
    <property type="project" value="TreeGrafter"/>
</dbReference>
<keyword evidence="2" id="KW-0547">Nucleotide-binding</keyword>
<accession>A0A0H4TQK1</accession>